<accession>A0A380WPR0</accession>
<evidence type="ECO:0000313" key="2">
    <source>
        <dbReference type="EMBL" id="SUU90316.1"/>
    </source>
</evidence>
<organism evidence="2 3">
    <name type="scientific">Aminobacter aminovorans</name>
    <name type="common">Chelatobacter heintzii</name>
    <dbReference type="NCBI Taxonomy" id="83263"/>
    <lineage>
        <taxon>Bacteria</taxon>
        <taxon>Pseudomonadati</taxon>
        <taxon>Pseudomonadota</taxon>
        <taxon>Alphaproteobacteria</taxon>
        <taxon>Hyphomicrobiales</taxon>
        <taxon>Phyllobacteriaceae</taxon>
        <taxon>Aminobacter</taxon>
    </lineage>
</organism>
<dbReference type="PANTHER" id="PTHR30388:SF4">
    <property type="entry name" value="MOLYBDENUM COFACTOR INSERTION CHAPERONE PAOD"/>
    <property type="match status" value="1"/>
</dbReference>
<proteinExistence type="predicted"/>
<dbReference type="AlphaFoldDB" id="A0A380WPR0"/>
<gene>
    <name evidence="2" type="ORF">NCTC10684_03570</name>
</gene>
<reference evidence="2 3" key="1">
    <citation type="submission" date="2018-06" db="EMBL/GenBank/DDBJ databases">
        <authorList>
            <consortium name="Pathogen Informatics"/>
            <person name="Doyle S."/>
        </authorList>
    </citation>
    <scope>NUCLEOTIDE SEQUENCE [LARGE SCALE GENOMIC DNA]</scope>
    <source>
        <strain evidence="2 3">NCTC10684</strain>
    </source>
</reference>
<dbReference type="OrthoDB" id="9815497at2"/>
<dbReference type="EMBL" id="UFSM01000001">
    <property type="protein sequence ID" value="SUU90316.1"/>
    <property type="molecule type" value="Genomic_DNA"/>
</dbReference>
<dbReference type="PANTHER" id="PTHR30388">
    <property type="entry name" value="ALDEHYDE OXIDOREDUCTASE MOLYBDENUM COFACTOR ASSEMBLY PROTEIN"/>
    <property type="match status" value="1"/>
</dbReference>
<dbReference type="InterPro" id="IPR052698">
    <property type="entry name" value="MoCofactor_Util/Proc"/>
</dbReference>
<dbReference type="Proteomes" id="UP000254701">
    <property type="component" value="Unassembled WGS sequence"/>
</dbReference>
<name>A0A380WPR0_AMIAI</name>
<evidence type="ECO:0000313" key="3">
    <source>
        <dbReference type="Proteomes" id="UP000254701"/>
    </source>
</evidence>
<dbReference type="InterPro" id="IPR003777">
    <property type="entry name" value="XdhC_CoxI"/>
</dbReference>
<protein>
    <submittedName>
        <fullName evidence="2">Xanthine dehydrogenase accessory protein XdhC</fullName>
    </submittedName>
</protein>
<sequence>MPSTFLDEARDPLIIAEGWMKNGKDVAIATVVETWGSAPRPVGSHLVIDAEGTFHGSVSGGCVEGAVISEALDVIGSGKPKMLEFGVADETAWQVGLSCGGKIRVYVERLG</sequence>
<feature type="domain" description="XdhC- CoxI" evidence="1">
    <location>
        <begin position="19"/>
        <end position="86"/>
    </location>
</feature>
<evidence type="ECO:0000259" key="1">
    <source>
        <dbReference type="Pfam" id="PF02625"/>
    </source>
</evidence>
<dbReference type="Pfam" id="PF02625">
    <property type="entry name" value="XdhC_CoxI"/>
    <property type="match status" value="1"/>
</dbReference>
<dbReference type="RefSeq" id="WP_115732330.1">
    <property type="nucleotide sequence ID" value="NZ_BAAAVY010000002.1"/>
</dbReference>